<dbReference type="Pfam" id="PF05462">
    <property type="entry name" value="Dicty_CAR"/>
    <property type="match status" value="1"/>
</dbReference>
<dbReference type="SUPFAM" id="SSF81321">
    <property type="entry name" value="Family A G protein-coupled receptor-like"/>
    <property type="match status" value="1"/>
</dbReference>
<accession>A0ABQ8U1Q1</accession>
<feature type="transmembrane region" description="Helical" evidence="6">
    <location>
        <begin position="116"/>
        <end position="141"/>
    </location>
</feature>
<name>A0ABQ8U1Q1_9EUKA</name>
<dbReference type="Proteomes" id="UP001141327">
    <property type="component" value="Unassembled WGS sequence"/>
</dbReference>
<feature type="compositionally biased region" description="Acidic residues" evidence="5">
    <location>
        <begin position="369"/>
        <end position="380"/>
    </location>
</feature>
<reference evidence="8" key="1">
    <citation type="journal article" date="2022" name="bioRxiv">
        <title>Genomics of Preaxostyla Flagellates Illuminates Evolutionary Transitions and the Path Towards Mitochondrial Loss.</title>
        <authorList>
            <person name="Novak L.V.F."/>
            <person name="Treitli S.C."/>
            <person name="Pyrih J."/>
            <person name="Halakuc P."/>
            <person name="Pipaliya S.V."/>
            <person name="Vacek V."/>
            <person name="Brzon O."/>
            <person name="Soukal P."/>
            <person name="Eme L."/>
            <person name="Dacks J.B."/>
            <person name="Karnkowska A."/>
            <person name="Elias M."/>
            <person name="Hampl V."/>
        </authorList>
    </citation>
    <scope>NUCLEOTIDE SEQUENCE</scope>
    <source>
        <strain evidence="8">RCP-MX</strain>
    </source>
</reference>
<evidence type="ECO:0000256" key="1">
    <source>
        <dbReference type="ARBA" id="ARBA00004141"/>
    </source>
</evidence>
<keyword evidence="2 6" id="KW-0812">Transmembrane</keyword>
<evidence type="ECO:0000313" key="8">
    <source>
        <dbReference type="EMBL" id="KAJ4453101.1"/>
    </source>
</evidence>
<evidence type="ECO:0000259" key="7">
    <source>
        <dbReference type="PROSITE" id="PS50261"/>
    </source>
</evidence>
<feature type="domain" description="G-protein coupled receptors family 2 profile 2" evidence="7">
    <location>
        <begin position="12"/>
        <end position="259"/>
    </location>
</feature>
<dbReference type="PRINTS" id="PR02001">
    <property type="entry name" value="GCR1CAMPR"/>
</dbReference>
<evidence type="ECO:0000256" key="3">
    <source>
        <dbReference type="ARBA" id="ARBA00022989"/>
    </source>
</evidence>
<feature type="transmembrane region" description="Helical" evidence="6">
    <location>
        <begin position="205"/>
        <end position="222"/>
    </location>
</feature>
<organism evidence="8 9">
    <name type="scientific">Paratrimastix pyriformis</name>
    <dbReference type="NCBI Taxonomy" id="342808"/>
    <lineage>
        <taxon>Eukaryota</taxon>
        <taxon>Metamonada</taxon>
        <taxon>Preaxostyla</taxon>
        <taxon>Paratrimastigidae</taxon>
        <taxon>Paratrimastix</taxon>
    </lineage>
</organism>
<evidence type="ECO:0000256" key="4">
    <source>
        <dbReference type="ARBA" id="ARBA00023136"/>
    </source>
</evidence>
<sequence>MAAVGGVDQLTNNIFAVVGSTLSIAGTLVVFVSFFCRKRLKSPVIRFVFYESIADFFTPWAAFLAIGGTAQHPGSFWCFLDGTLRQLFYLASFQFNFLISFNMLWIMGLGKPALGLWFEVVSVTMVWVNALILLILCFAFNKIGPSGNWCWVTDKYWQMGVFYVPLFIVVLFDVFAFVVVLAKLIRSHKFNLGQKQRTKHSLRRVILYPVLFCIIHFFRIANRITEWSTGKSNSAFQIGHGLISPLQGFLNAVIYVNLFHYLRRCCCGCCKKDSGKESPDEFPDQILEQTGWQLSTNPLRPTAFPALVLPRGTVVGTGNAAATPGATALPVLPPSTTSARTVPAAGGAGQLPFIVLGGDIRTPPHPDQPDEFDPEADSNL</sequence>
<feature type="region of interest" description="Disordered" evidence="5">
    <location>
        <begin position="359"/>
        <end position="380"/>
    </location>
</feature>
<dbReference type="PROSITE" id="PS50261">
    <property type="entry name" value="G_PROTEIN_RECEP_F2_4"/>
    <property type="match status" value="1"/>
</dbReference>
<evidence type="ECO:0000256" key="2">
    <source>
        <dbReference type="ARBA" id="ARBA00022692"/>
    </source>
</evidence>
<evidence type="ECO:0000313" key="9">
    <source>
        <dbReference type="Proteomes" id="UP001141327"/>
    </source>
</evidence>
<feature type="transmembrane region" description="Helical" evidence="6">
    <location>
        <begin position="87"/>
        <end position="109"/>
    </location>
</feature>
<dbReference type="EMBL" id="JAPMOS010000315">
    <property type="protein sequence ID" value="KAJ4453101.1"/>
    <property type="molecule type" value="Genomic_DNA"/>
</dbReference>
<feature type="transmembrane region" description="Helical" evidence="6">
    <location>
        <begin position="242"/>
        <end position="262"/>
    </location>
</feature>
<keyword evidence="4 6" id="KW-0472">Membrane</keyword>
<keyword evidence="3 6" id="KW-1133">Transmembrane helix</keyword>
<gene>
    <name evidence="8" type="ORF">PAPYR_12531</name>
</gene>
<feature type="transmembrane region" description="Helical" evidence="6">
    <location>
        <begin position="47"/>
        <end position="67"/>
    </location>
</feature>
<dbReference type="Gene3D" id="1.20.1070.10">
    <property type="entry name" value="Rhodopsin 7-helix transmembrane proteins"/>
    <property type="match status" value="1"/>
</dbReference>
<protein>
    <recommendedName>
        <fullName evidence="7">G-protein coupled receptors family 2 profile 2 domain-containing protein</fullName>
    </recommendedName>
</protein>
<proteinExistence type="predicted"/>
<evidence type="ECO:0000256" key="5">
    <source>
        <dbReference type="SAM" id="MobiDB-lite"/>
    </source>
</evidence>
<comment type="caution">
    <text evidence="8">The sequence shown here is derived from an EMBL/GenBank/DDBJ whole genome shotgun (WGS) entry which is preliminary data.</text>
</comment>
<comment type="subcellular location">
    <subcellularLocation>
        <location evidence="1">Membrane</location>
        <topology evidence="1">Multi-pass membrane protein</topology>
    </subcellularLocation>
</comment>
<dbReference type="PANTHER" id="PTHR23112:SF0">
    <property type="entry name" value="TRANSMEMBRANE PROTEIN 116"/>
    <property type="match status" value="1"/>
</dbReference>
<dbReference type="InterPro" id="IPR017981">
    <property type="entry name" value="GPCR_2-like_7TM"/>
</dbReference>
<evidence type="ECO:0000256" key="6">
    <source>
        <dbReference type="SAM" id="Phobius"/>
    </source>
</evidence>
<feature type="transmembrane region" description="Helical" evidence="6">
    <location>
        <begin position="14"/>
        <end position="35"/>
    </location>
</feature>
<dbReference type="InterPro" id="IPR022343">
    <property type="entry name" value="GCR1-cAMP_receptor"/>
</dbReference>
<keyword evidence="9" id="KW-1185">Reference proteome</keyword>
<feature type="transmembrane region" description="Helical" evidence="6">
    <location>
        <begin position="161"/>
        <end position="185"/>
    </location>
</feature>
<dbReference type="PANTHER" id="PTHR23112">
    <property type="entry name" value="G PROTEIN-COUPLED RECEPTOR 157-RELATED"/>
    <property type="match status" value="1"/>
</dbReference>